<name>A0ACB9FZE4_9ASTR</name>
<organism evidence="1 2">
    <name type="scientific">Smallanthus sonchifolius</name>
    <dbReference type="NCBI Taxonomy" id="185202"/>
    <lineage>
        <taxon>Eukaryota</taxon>
        <taxon>Viridiplantae</taxon>
        <taxon>Streptophyta</taxon>
        <taxon>Embryophyta</taxon>
        <taxon>Tracheophyta</taxon>
        <taxon>Spermatophyta</taxon>
        <taxon>Magnoliopsida</taxon>
        <taxon>eudicotyledons</taxon>
        <taxon>Gunneridae</taxon>
        <taxon>Pentapetalae</taxon>
        <taxon>asterids</taxon>
        <taxon>campanulids</taxon>
        <taxon>Asterales</taxon>
        <taxon>Asteraceae</taxon>
        <taxon>Asteroideae</taxon>
        <taxon>Heliantheae alliance</taxon>
        <taxon>Millerieae</taxon>
        <taxon>Smallanthus</taxon>
    </lineage>
</organism>
<accession>A0ACB9FZE4</accession>
<protein>
    <submittedName>
        <fullName evidence="1">Uncharacterized protein</fullName>
    </submittedName>
</protein>
<comment type="caution">
    <text evidence="1">The sequence shown here is derived from an EMBL/GenBank/DDBJ whole genome shotgun (WGS) entry which is preliminary data.</text>
</comment>
<evidence type="ECO:0000313" key="1">
    <source>
        <dbReference type="EMBL" id="KAI3776639.1"/>
    </source>
</evidence>
<proteinExistence type="predicted"/>
<reference evidence="1 2" key="2">
    <citation type="journal article" date="2022" name="Mol. Ecol. Resour.">
        <title>The genomes of chicory, endive, great burdock and yacon provide insights into Asteraceae paleo-polyploidization history and plant inulin production.</title>
        <authorList>
            <person name="Fan W."/>
            <person name="Wang S."/>
            <person name="Wang H."/>
            <person name="Wang A."/>
            <person name="Jiang F."/>
            <person name="Liu H."/>
            <person name="Zhao H."/>
            <person name="Xu D."/>
            <person name="Zhang Y."/>
        </authorList>
    </citation>
    <scope>NUCLEOTIDE SEQUENCE [LARGE SCALE GENOMIC DNA]</scope>
    <source>
        <strain evidence="2">cv. Yunnan</strain>
        <tissue evidence="1">Leaves</tissue>
    </source>
</reference>
<evidence type="ECO:0000313" key="2">
    <source>
        <dbReference type="Proteomes" id="UP001056120"/>
    </source>
</evidence>
<dbReference type="Proteomes" id="UP001056120">
    <property type="component" value="Linkage Group LG15"/>
</dbReference>
<sequence>MAPSLDCLSSSLLLCAEENDTIFYEDDDDDRNGQNINQNQRFLNHFETEDSVLDLDFPLQADVRLTLLIEKECEQFLGFFDYFNNLKNGKLDMAARQEAVDWITKVHAYFNFGPLTAYLSVNYLDRFLAVYELPVGGSRFVFEAKSIQKMELLVLTTLKWRIQAVTLIFFDDFVLTTLKWRIQDERFVPSEIAAAVAIHVVGSTQISATLVQHVPKERVLKCMELLKELNGDCTMSFRGGTLASMPKSPTGVLEACMLQQQNW</sequence>
<keyword evidence="2" id="KW-1185">Reference proteome</keyword>
<gene>
    <name evidence="1" type="ORF">L1987_46425</name>
</gene>
<reference evidence="2" key="1">
    <citation type="journal article" date="2022" name="Mol. Ecol. Resour.">
        <title>The genomes of chicory, endive, great burdock and yacon provide insights into Asteraceae palaeo-polyploidization history and plant inulin production.</title>
        <authorList>
            <person name="Fan W."/>
            <person name="Wang S."/>
            <person name="Wang H."/>
            <person name="Wang A."/>
            <person name="Jiang F."/>
            <person name="Liu H."/>
            <person name="Zhao H."/>
            <person name="Xu D."/>
            <person name="Zhang Y."/>
        </authorList>
    </citation>
    <scope>NUCLEOTIDE SEQUENCE [LARGE SCALE GENOMIC DNA]</scope>
    <source>
        <strain evidence="2">cv. Yunnan</strain>
    </source>
</reference>
<dbReference type="EMBL" id="CM042032">
    <property type="protein sequence ID" value="KAI3776639.1"/>
    <property type="molecule type" value="Genomic_DNA"/>
</dbReference>